<dbReference type="Proteomes" id="UP001597389">
    <property type="component" value="Unassembled WGS sequence"/>
</dbReference>
<feature type="signal peptide" evidence="1">
    <location>
        <begin position="1"/>
        <end position="19"/>
    </location>
</feature>
<comment type="caution">
    <text evidence="2">The sequence shown here is derived from an EMBL/GenBank/DDBJ whole genome shotgun (WGS) entry which is preliminary data.</text>
</comment>
<gene>
    <name evidence="2" type="ORF">ACFSW8_00310</name>
</gene>
<name>A0ABW4Z638_9BACT</name>
<dbReference type="RefSeq" id="WP_377177160.1">
    <property type="nucleotide sequence ID" value="NZ_JBHUJB010000005.1"/>
</dbReference>
<keyword evidence="1" id="KW-0732">Signal</keyword>
<keyword evidence="3" id="KW-1185">Reference proteome</keyword>
<proteinExistence type="predicted"/>
<evidence type="ECO:0000256" key="1">
    <source>
        <dbReference type="SAM" id="SignalP"/>
    </source>
</evidence>
<sequence>MKTLSIVIVALSLTSLCKAATTLTLLQANASSAVGLEIDGTLASNITINTQNTRFDDANNNSARRVTHTIENLDFDGDLISDTLTFVVAVTSTDTFGSSQLGNVSRSNSNGSFGVNSSNDTSGQLDLAGEELTFTLESASVIYSSGATPSAFTEQGFKSVSFRSYGNNARHLLNGLEANANLTNDASDLVSISSAFSVTSSESSSDRFRVRDYTVTITTPEAVVPIPEPASQVFLMLGLTTLLCTRRRSHSM</sequence>
<organism evidence="2 3">
    <name type="scientific">Rubritalea tangerina</name>
    <dbReference type="NCBI Taxonomy" id="430798"/>
    <lineage>
        <taxon>Bacteria</taxon>
        <taxon>Pseudomonadati</taxon>
        <taxon>Verrucomicrobiota</taxon>
        <taxon>Verrucomicrobiia</taxon>
        <taxon>Verrucomicrobiales</taxon>
        <taxon>Rubritaleaceae</taxon>
        <taxon>Rubritalea</taxon>
    </lineage>
</organism>
<evidence type="ECO:0000313" key="3">
    <source>
        <dbReference type="Proteomes" id="UP001597389"/>
    </source>
</evidence>
<dbReference type="EMBL" id="JBHUJB010000005">
    <property type="protein sequence ID" value="MFD2157334.1"/>
    <property type="molecule type" value="Genomic_DNA"/>
</dbReference>
<reference evidence="3" key="1">
    <citation type="journal article" date="2019" name="Int. J. Syst. Evol. Microbiol.">
        <title>The Global Catalogue of Microorganisms (GCM) 10K type strain sequencing project: providing services to taxonomists for standard genome sequencing and annotation.</title>
        <authorList>
            <consortium name="The Broad Institute Genomics Platform"/>
            <consortium name="The Broad Institute Genome Sequencing Center for Infectious Disease"/>
            <person name="Wu L."/>
            <person name="Ma J."/>
        </authorList>
    </citation>
    <scope>NUCLEOTIDE SEQUENCE [LARGE SCALE GENOMIC DNA]</scope>
    <source>
        <strain evidence="3">CCUG 57942</strain>
    </source>
</reference>
<accession>A0ABW4Z638</accession>
<feature type="chain" id="PRO_5046282672" description="PEP-CTERM sorting domain-containing protein" evidence="1">
    <location>
        <begin position="20"/>
        <end position="252"/>
    </location>
</feature>
<evidence type="ECO:0000313" key="2">
    <source>
        <dbReference type="EMBL" id="MFD2157334.1"/>
    </source>
</evidence>
<protein>
    <recommendedName>
        <fullName evidence="4">PEP-CTERM sorting domain-containing protein</fullName>
    </recommendedName>
</protein>
<evidence type="ECO:0008006" key="4">
    <source>
        <dbReference type="Google" id="ProtNLM"/>
    </source>
</evidence>